<proteinExistence type="predicted"/>
<name>A0A0G0LIJ8_9BACT</name>
<evidence type="ECO:0000313" key="3">
    <source>
        <dbReference type="Proteomes" id="UP000034774"/>
    </source>
</evidence>
<dbReference type="AlphaFoldDB" id="A0A0G0LIJ8"/>
<reference evidence="2 3" key="1">
    <citation type="journal article" date="2015" name="Nature">
        <title>rRNA introns, odd ribosomes, and small enigmatic genomes across a large radiation of phyla.</title>
        <authorList>
            <person name="Brown C.T."/>
            <person name="Hug L.A."/>
            <person name="Thomas B.C."/>
            <person name="Sharon I."/>
            <person name="Castelle C.J."/>
            <person name="Singh A."/>
            <person name="Wilkins M.J."/>
            <person name="Williams K.H."/>
            <person name="Banfield J.F."/>
        </authorList>
    </citation>
    <scope>NUCLEOTIDE SEQUENCE [LARGE SCALE GENOMIC DNA]</scope>
</reference>
<dbReference type="STRING" id="1618572.UT17_C0004G0036"/>
<dbReference type="Pfam" id="PF18894">
    <property type="entry name" value="PhageMetallopep"/>
    <property type="match status" value="1"/>
</dbReference>
<organism evidence="2 3">
    <name type="scientific">Candidatus Woesebacteria bacterium GW2011_GWB1_39_10</name>
    <dbReference type="NCBI Taxonomy" id="1618572"/>
    <lineage>
        <taxon>Bacteria</taxon>
        <taxon>Candidatus Woeseibacteriota</taxon>
    </lineage>
</organism>
<protein>
    <submittedName>
        <fullName evidence="2">Metallopeptidase-like protein</fullName>
    </submittedName>
</protein>
<dbReference type="EMBL" id="LBVU01000004">
    <property type="protein sequence ID" value="KKQ91688.1"/>
    <property type="molecule type" value="Genomic_DNA"/>
</dbReference>
<accession>A0A0G0LIJ8</accession>
<evidence type="ECO:0000259" key="1">
    <source>
        <dbReference type="Pfam" id="PF18894"/>
    </source>
</evidence>
<dbReference type="Proteomes" id="UP000034774">
    <property type="component" value="Unassembled WGS sequence"/>
</dbReference>
<evidence type="ECO:0000313" key="2">
    <source>
        <dbReference type="EMBL" id="KKQ91688.1"/>
    </source>
</evidence>
<feature type="domain" description="Putative phage metallopeptidase" evidence="1">
    <location>
        <begin position="14"/>
        <end position="114"/>
    </location>
</feature>
<gene>
    <name evidence="2" type="ORF">UT17_C0004G0036</name>
</gene>
<dbReference type="InterPro" id="IPR043998">
    <property type="entry name" value="Put_Metallopep"/>
</dbReference>
<comment type="caution">
    <text evidence="2">The sequence shown here is derived from an EMBL/GenBank/DDBJ whole genome shotgun (WGS) entry which is preliminary data.</text>
</comment>
<sequence length="138" mass="16484">MRSKRKRKSSKSVEWLDAPDIAKRSLKLITELKMDWILYERLFFYRSTDSKARAYARTWGLPALWQRSLGIEPGYIIEVLAEHFDKLDKRNQDKVILHELTHIPHNFSGALVPHTHRKKGSFRKKLDELVLRYFENFD</sequence>